<dbReference type="InterPro" id="IPR026823">
    <property type="entry name" value="cEGF"/>
</dbReference>
<keyword evidence="9 11" id="KW-1015">Disulfide bond</keyword>
<gene>
    <name evidence="15" type="ORF">PoB_001535000</name>
</gene>
<name>A0AAV3Z0Y4_9GAST</name>
<protein>
    <submittedName>
        <fullName evidence="15">Fibulin-2</fullName>
    </submittedName>
</protein>
<dbReference type="CDD" id="cd00054">
    <property type="entry name" value="EGF_CA"/>
    <property type="match status" value="4"/>
</dbReference>
<dbReference type="PROSITE" id="PS50026">
    <property type="entry name" value="EGF_3"/>
    <property type="match status" value="3"/>
</dbReference>
<dbReference type="InterPro" id="IPR001881">
    <property type="entry name" value="EGF-like_Ca-bd_dom"/>
</dbReference>
<evidence type="ECO:0000256" key="12">
    <source>
        <dbReference type="SAM" id="MobiDB-lite"/>
    </source>
</evidence>
<dbReference type="AlphaFoldDB" id="A0AAV3Z0Y4"/>
<dbReference type="Pfam" id="PF07645">
    <property type="entry name" value="EGF_CA"/>
    <property type="match status" value="7"/>
</dbReference>
<comment type="caution">
    <text evidence="11">Lacks conserved residue(s) required for the propagation of feature annotation.</text>
</comment>
<feature type="domain" description="EGF-like" evidence="14">
    <location>
        <begin position="546"/>
        <end position="587"/>
    </location>
</feature>
<dbReference type="Pfam" id="PF22914">
    <property type="entry name" value="Fibulin_C"/>
    <property type="match status" value="1"/>
</dbReference>
<dbReference type="InterPro" id="IPR000020">
    <property type="entry name" value="Anaphylatoxin/fibulin"/>
</dbReference>
<feature type="disulfide bond" evidence="11">
    <location>
        <begin position="634"/>
        <end position="644"/>
    </location>
</feature>
<dbReference type="FunFam" id="2.10.25.10:FF:000038">
    <property type="entry name" value="Fibrillin 2"/>
    <property type="match status" value="3"/>
</dbReference>
<dbReference type="SUPFAM" id="SSF57196">
    <property type="entry name" value="EGF/Laminin"/>
    <property type="match status" value="2"/>
</dbReference>
<evidence type="ECO:0000256" key="1">
    <source>
        <dbReference type="ARBA" id="ARBA00004498"/>
    </source>
</evidence>
<evidence type="ECO:0000256" key="7">
    <source>
        <dbReference type="ARBA" id="ARBA00022737"/>
    </source>
</evidence>
<keyword evidence="5 11" id="KW-0245">EGF-like domain</keyword>
<reference evidence="15 16" key="1">
    <citation type="journal article" date="2021" name="Elife">
        <title>Chloroplast acquisition without the gene transfer in kleptoplastic sea slugs, Plakobranchus ocellatus.</title>
        <authorList>
            <person name="Maeda T."/>
            <person name="Takahashi S."/>
            <person name="Yoshida T."/>
            <person name="Shimamura S."/>
            <person name="Takaki Y."/>
            <person name="Nagai Y."/>
            <person name="Toyoda A."/>
            <person name="Suzuki Y."/>
            <person name="Arimoto A."/>
            <person name="Ishii H."/>
            <person name="Satoh N."/>
            <person name="Nishiyama T."/>
            <person name="Hasebe M."/>
            <person name="Maruyama T."/>
            <person name="Minagawa J."/>
            <person name="Obokata J."/>
            <person name="Shigenobu S."/>
        </authorList>
    </citation>
    <scope>NUCLEOTIDE SEQUENCE [LARGE SCALE GENOMIC DNA]</scope>
</reference>
<dbReference type="FunFam" id="2.10.25.10:FF:000240">
    <property type="entry name" value="Vitamin K-dependent protein S"/>
    <property type="match status" value="2"/>
</dbReference>
<dbReference type="SUPFAM" id="SSF57184">
    <property type="entry name" value="Growth factor receptor domain"/>
    <property type="match status" value="3"/>
</dbReference>
<dbReference type="EMBL" id="BLXT01001882">
    <property type="protein sequence ID" value="GFN88844.1"/>
    <property type="molecule type" value="Genomic_DNA"/>
</dbReference>
<dbReference type="GO" id="GO:0005576">
    <property type="term" value="C:extracellular region"/>
    <property type="evidence" value="ECO:0007669"/>
    <property type="project" value="InterPro"/>
</dbReference>
<comment type="caution">
    <text evidence="15">The sequence shown here is derived from an EMBL/GenBank/DDBJ whole genome shotgun (WGS) entry which is preliminary data.</text>
</comment>
<dbReference type="InterPro" id="IPR000152">
    <property type="entry name" value="EGF-type_Asp/Asn_hydroxyl_site"/>
</dbReference>
<keyword evidence="7" id="KW-0677">Repeat</keyword>
<dbReference type="InterPro" id="IPR049883">
    <property type="entry name" value="NOTCH1_EGF-like"/>
</dbReference>
<dbReference type="InterPro" id="IPR000742">
    <property type="entry name" value="EGF"/>
</dbReference>
<keyword evidence="6 13" id="KW-0732">Signal</keyword>
<dbReference type="InterPro" id="IPR018097">
    <property type="entry name" value="EGF_Ca-bd_CS"/>
</dbReference>
<feature type="domain" description="EGF-like" evidence="14">
    <location>
        <begin position="630"/>
        <end position="669"/>
    </location>
</feature>
<dbReference type="PROSITE" id="PS01187">
    <property type="entry name" value="EGF_CA"/>
    <property type="match status" value="5"/>
</dbReference>
<evidence type="ECO:0000313" key="16">
    <source>
        <dbReference type="Proteomes" id="UP000735302"/>
    </source>
</evidence>
<feature type="chain" id="PRO_5043921080" evidence="13">
    <location>
        <begin position="17"/>
        <end position="896"/>
    </location>
</feature>
<feature type="signal peptide" evidence="13">
    <location>
        <begin position="1"/>
        <end position="16"/>
    </location>
</feature>
<dbReference type="PANTHER" id="PTHR24050">
    <property type="entry name" value="PA14 DOMAIN-CONTAINING PROTEIN"/>
    <property type="match status" value="1"/>
</dbReference>
<dbReference type="GO" id="GO:0005509">
    <property type="term" value="F:calcium ion binding"/>
    <property type="evidence" value="ECO:0007669"/>
    <property type="project" value="InterPro"/>
</dbReference>
<dbReference type="PANTHER" id="PTHR24050:SF28">
    <property type="entry name" value="UROMODULIN-LIKE"/>
    <property type="match status" value="1"/>
</dbReference>
<dbReference type="PROSITE" id="PS01186">
    <property type="entry name" value="EGF_2"/>
    <property type="match status" value="3"/>
</dbReference>
<evidence type="ECO:0000256" key="9">
    <source>
        <dbReference type="ARBA" id="ARBA00023157"/>
    </source>
</evidence>
<evidence type="ECO:0000256" key="6">
    <source>
        <dbReference type="ARBA" id="ARBA00022729"/>
    </source>
</evidence>
<evidence type="ECO:0000259" key="14">
    <source>
        <dbReference type="PROSITE" id="PS50026"/>
    </source>
</evidence>
<evidence type="ECO:0000256" key="4">
    <source>
        <dbReference type="ARBA" id="ARBA00022530"/>
    </source>
</evidence>
<dbReference type="PROSITE" id="PS00010">
    <property type="entry name" value="ASX_HYDROXYL"/>
    <property type="match status" value="3"/>
</dbReference>
<feature type="compositionally biased region" description="Basic and acidic residues" evidence="12">
    <location>
        <begin position="194"/>
        <end position="205"/>
    </location>
</feature>
<comment type="subcellular location">
    <subcellularLocation>
        <location evidence="1">Secreted</location>
        <location evidence="1">Extracellular space</location>
        <location evidence="1">Extracellular matrix</location>
    </subcellularLocation>
</comment>
<dbReference type="SMART" id="SM00181">
    <property type="entry name" value="EGF"/>
    <property type="match status" value="11"/>
</dbReference>
<feature type="region of interest" description="Disordered" evidence="12">
    <location>
        <begin position="189"/>
        <end position="233"/>
    </location>
</feature>
<keyword evidence="10" id="KW-0325">Glycoprotein</keyword>
<comment type="similarity">
    <text evidence="2">Belongs to the fibulin family.</text>
</comment>
<keyword evidence="3" id="KW-0964">Secreted</keyword>
<evidence type="ECO:0000256" key="3">
    <source>
        <dbReference type="ARBA" id="ARBA00022525"/>
    </source>
</evidence>
<dbReference type="InterPro" id="IPR052235">
    <property type="entry name" value="Nephronectin_domain"/>
</dbReference>
<evidence type="ECO:0000256" key="2">
    <source>
        <dbReference type="ARBA" id="ARBA00006127"/>
    </source>
</evidence>
<feature type="domain" description="EGF-like" evidence="14">
    <location>
        <begin position="588"/>
        <end position="629"/>
    </location>
</feature>
<evidence type="ECO:0000256" key="8">
    <source>
        <dbReference type="ARBA" id="ARBA00022837"/>
    </source>
</evidence>
<evidence type="ECO:0000313" key="15">
    <source>
        <dbReference type="EMBL" id="GFN88844.1"/>
    </source>
</evidence>
<keyword evidence="16" id="KW-1185">Reference proteome</keyword>
<feature type="compositionally biased region" description="Acidic residues" evidence="12">
    <location>
        <begin position="222"/>
        <end position="233"/>
    </location>
</feature>
<dbReference type="Pfam" id="PF12662">
    <property type="entry name" value="cEGF"/>
    <property type="match status" value="1"/>
</dbReference>
<evidence type="ECO:0000256" key="5">
    <source>
        <dbReference type="ARBA" id="ARBA00022536"/>
    </source>
</evidence>
<dbReference type="Proteomes" id="UP000735302">
    <property type="component" value="Unassembled WGS sequence"/>
</dbReference>
<keyword evidence="4" id="KW-0272">Extracellular matrix</keyword>
<evidence type="ECO:0000256" key="13">
    <source>
        <dbReference type="SAM" id="SignalP"/>
    </source>
</evidence>
<dbReference type="SMART" id="SM00179">
    <property type="entry name" value="EGF_CA"/>
    <property type="match status" value="11"/>
</dbReference>
<sequence length="896" mass="98967">MGSFFDLLIVWQLTSAFFVSGELYGAFEPCCLEGVKWSGESYRCDNYPAPMPNISDSDQAACLSIIEVCCIKQTQMQKCEDGKQTAIDGDVCAIRDMEPGAEQFRECCHCCQLGLVARDTQQLCRAPNLGEPCDSKYRQCCLGEASGNFTFTDTLRSRGDKNTVSQVIDNKDPPIARQSGDQLLTSAQSTLTHSPDDSLAVRDQAEASTRTNEVSSFGDPFQGDEDEEDKDDDINECSLFDGQLCSHECVKTDSGFYCSCPPGMTLDPVDNMTCMSDATLEDMTCELNNPCEQTCIDKLEGGIECRCYPGYRLARDFVSCEDIDECQQGSAICPRGQRCVNTRGRYTCMSARCPSGYELNPLNGQCEQRGTNECNTGFAFNSVTGRCEDLNECGLGIDHCGVGQRCENTIGSYACRRERHCGTGYTLDEATQTCNDNDECLLGTHNCDPRGYDCQNIQGSFRCVRKKCPKGYNLDPVEGKCTPIECPVGMRPNDVGKCEDINECEEYGPSTCNRHQRCVNTRGSYRCRNLVNCPSGYQPGDNGCQDIDECEAGTHQCGAEQQCVNRQGSYYCQCPRGMRSDENGNCRDVDECAFGTAICPTNSQCVNTVGSFKCDCVDGLVSDGGDQCTDIDECAEEGVCQHNCVNVLGTYFCSCNRGYQLRDDKRSCEDIDECTQFGSRPGRRGVCGDRCVNMPGSFKCECSKGWRLKPDGRSCQDINECAEGSAFCPNTDSICVNTRGGYKCPVIRCPDGFLKTNTSKKQNSLRCKRMSMDCPECQRGLVSRSFNFLTFASNVLVPAPLFSMSAGHRSLRKFFSWDLDMVSARPLRVGLTSAKADDFRLERGRGFARVTLLNRIEGPQDVLLKLSMNMSSYTKGFEGLAESKIYLYVTEEDTNF</sequence>
<evidence type="ECO:0000256" key="10">
    <source>
        <dbReference type="ARBA" id="ARBA00023180"/>
    </source>
</evidence>
<proteinExistence type="inferred from homology"/>
<keyword evidence="8" id="KW-0106">Calcium</keyword>
<dbReference type="InterPro" id="IPR055088">
    <property type="entry name" value="Fibulin_C"/>
</dbReference>
<dbReference type="SMART" id="SM00104">
    <property type="entry name" value="ANATO"/>
    <property type="match status" value="3"/>
</dbReference>
<accession>A0AAV3Z0Y4</accession>
<organism evidence="15 16">
    <name type="scientific">Plakobranchus ocellatus</name>
    <dbReference type="NCBI Taxonomy" id="259542"/>
    <lineage>
        <taxon>Eukaryota</taxon>
        <taxon>Metazoa</taxon>
        <taxon>Spiralia</taxon>
        <taxon>Lophotrochozoa</taxon>
        <taxon>Mollusca</taxon>
        <taxon>Gastropoda</taxon>
        <taxon>Heterobranchia</taxon>
        <taxon>Euthyneura</taxon>
        <taxon>Panpulmonata</taxon>
        <taxon>Sacoglossa</taxon>
        <taxon>Placobranchoidea</taxon>
        <taxon>Plakobranchidae</taxon>
        <taxon>Plakobranchus</taxon>
    </lineage>
</organism>
<dbReference type="InterPro" id="IPR009030">
    <property type="entry name" value="Growth_fac_rcpt_cys_sf"/>
</dbReference>
<feature type="compositionally biased region" description="Polar residues" evidence="12">
    <location>
        <begin position="206"/>
        <end position="215"/>
    </location>
</feature>
<evidence type="ECO:0000256" key="11">
    <source>
        <dbReference type="PROSITE-ProRule" id="PRU00076"/>
    </source>
</evidence>
<dbReference type="Gene3D" id="2.10.25.10">
    <property type="entry name" value="Laminin"/>
    <property type="match status" value="11"/>
</dbReference>